<evidence type="ECO:0000256" key="3">
    <source>
        <dbReference type="ARBA" id="ARBA00023157"/>
    </source>
</evidence>
<dbReference type="SMART" id="SM00406">
    <property type="entry name" value="IGv"/>
    <property type="match status" value="1"/>
</dbReference>
<comment type="caution">
    <text evidence="7">The sequence shown here is derived from an EMBL/GenBank/DDBJ whole genome shotgun (WGS) entry which is preliminary data.</text>
</comment>
<evidence type="ECO:0000313" key="7">
    <source>
        <dbReference type="EMBL" id="OQR67019.1"/>
    </source>
</evidence>
<dbReference type="Gene3D" id="2.60.40.10">
    <property type="entry name" value="Immunoglobulins"/>
    <property type="match status" value="2"/>
</dbReference>
<dbReference type="PANTHER" id="PTHR12231:SF253">
    <property type="entry name" value="DPR-INTERACTING PROTEIN ETA, ISOFORM B-RELATED"/>
    <property type="match status" value="1"/>
</dbReference>
<feature type="chain" id="PRO_5012912800" description="Ig-like domain-containing protein" evidence="5">
    <location>
        <begin position="22"/>
        <end position="248"/>
    </location>
</feature>
<organism evidence="7 8">
    <name type="scientific">Tropilaelaps mercedesae</name>
    <dbReference type="NCBI Taxonomy" id="418985"/>
    <lineage>
        <taxon>Eukaryota</taxon>
        <taxon>Metazoa</taxon>
        <taxon>Ecdysozoa</taxon>
        <taxon>Arthropoda</taxon>
        <taxon>Chelicerata</taxon>
        <taxon>Arachnida</taxon>
        <taxon>Acari</taxon>
        <taxon>Parasitiformes</taxon>
        <taxon>Mesostigmata</taxon>
        <taxon>Gamasina</taxon>
        <taxon>Dermanyssoidea</taxon>
        <taxon>Laelapidae</taxon>
        <taxon>Tropilaelaps</taxon>
    </lineage>
</organism>
<dbReference type="EMBL" id="MNPL01030265">
    <property type="protein sequence ID" value="OQR67019.1"/>
    <property type="molecule type" value="Genomic_DNA"/>
</dbReference>
<evidence type="ECO:0000313" key="8">
    <source>
        <dbReference type="Proteomes" id="UP000192247"/>
    </source>
</evidence>
<dbReference type="InterPro" id="IPR036179">
    <property type="entry name" value="Ig-like_dom_sf"/>
</dbReference>
<dbReference type="SUPFAM" id="SSF48726">
    <property type="entry name" value="Immunoglobulin"/>
    <property type="match status" value="2"/>
</dbReference>
<accession>A0A1V9X0I7</accession>
<dbReference type="PROSITE" id="PS50835">
    <property type="entry name" value="IG_LIKE"/>
    <property type="match status" value="2"/>
</dbReference>
<evidence type="ECO:0000259" key="6">
    <source>
        <dbReference type="PROSITE" id="PS50835"/>
    </source>
</evidence>
<protein>
    <recommendedName>
        <fullName evidence="6">Ig-like domain-containing protein</fullName>
    </recommendedName>
</protein>
<dbReference type="InterPro" id="IPR013106">
    <property type="entry name" value="Ig_V-set"/>
</dbReference>
<dbReference type="InterPro" id="IPR003598">
    <property type="entry name" value="Ig_sub2"/>
</dbReference>
<keyword evidence="8" id="KW-1185">Reference proteome</keyword>
<dbReference type="SMART" id="SM00408">
    <property type="entry name" value="IGc2"/>
    <property type="match status" value="1"/>
</dbReference>
<dbReference type="GO" id="GO:0043005">
    <property type="term" value="C:neuron projection"/>
    <property type="evidence" value="ECO:0007669"/>
    <property type="project" value="TreeGrafter"/>
</dbReference>
<dbReference type="InParanoid" id="A0A1V9X0I7"/>
<dbReference type="AlphaFoldDB" id="A0A1V9X0I7"/>
<name>A0A1V9X0I7_9ACAR</name>
<keyword evidence="2" id="KW-0677">Repeat</keyword>
<dbReference type="Proteomes" id="UP000192247">
    <property type="component" value="Unassembled WGS sequence"/>
</dbReference>
<evidence type="ECO:0000256" key="5">
    <source>
        <dbReference type="SAM" id="SignalP"/>
    </source>
</evidence>
<dbReference type="InterPro" id="IPR013098">
    <property type="entry name" value="Ig_I-set"/>
</dbReference>
<feature type="non-terminal residue" evidence="7">
    <location>
        <position position="248"/>
    </location>
</feature>
<feature type="domain" description="Ig-like" evidence="6">
    <location>
        <begin position="106"/>
        <end position="200"/>
    </location>
</feature>
<sequence length="248" mass="28337">MAVSYPQLGLLVNLALDIVSAFASLAQQQRDNWVEYGSSLAKHVVGLQYRSFRRHRSLEEEEPRRPNISLDLDYLEYDEEDSSNEAPARHKEQYPYHPVVLEQEDPNFAEPIPSVTVAAGKTAELKCVIDNLGNYTVAWLNVDKQTLLAVHTHVIANQERVRVTHYAHRQFSLQIADVRPEDSGYYMCQVNTRPMRNQVGFLNVVVAPYFLENSGYNVSIRENDNAVLRCHAGGNPQPKITWRREDSQ</sequence>
<dbReference type="InterPro" id="IPR051170">
    <property type="entry name" value="Neural/epithelial_adhesion"/>
</dbReference>
<dbReference type="InterPro" id="IPR007110">
    <property type="entry name" value="Ig-like_dom"/>
</dbReference>
<keyword evidence="1 5" id="KW-0732">Signal</keyword>
<dbReference type="InterPro" id="IPR013783">
    <property type="entry name" value="Ig-like_fold"/>
</dbReference>
<proteinExistence type="predicted"/>
<reference evidence="7 8" key="1">
    <citation type="journal article" date="2017" name="Gigascience">
        <title>Draft genome of the honey bee ectoparasitic mite, Tropilaelaps mercedesae, is shaped by the parasitic life history.</title>
        <authorList>
            <person name="Dong X."/>
            <person name="Armstrong S.D."/>
            <person name="Xia D."/>
            <person name="Makepeace B.L."/>
            <person name="Darby A.C."/>
            <person name="Kadowaki T."/>
        </authorList>
    </citation>
    <scope>NUCLEOTIDE SEQUENCE [LARGE SCALE GENOMIC DNA]</scope>
    <source>
        <strain evidence="7">Wuxi-XJTLU</strain>
    </source>
</reference>
<dbReference type="SMART" id="SM00409">
    <property type="entry name" value="IG"/>
    <property type="match status" value="1"/>
</dbReference>
<evidence type="ECO:0000256" key="2">
    <source>
        <dbReference type="ARBA" id="ARBA00022737"/>
    </source>
</evidence>
<dbReference type="STRING" id="418985.A0A1V9X0I7"/>
<dbReference type="OrthoDB" id="6482286at2759"/>
<dbReference type="InterPro" id="IPR003599">
    <property type="entry name" value="Ig_sub"/>
</dbReference>
<feature type="domain" description="Ig-like" evidence="6">
    <location>
        <begin position="208"/>
        <end position="248"/>
    </location>
</feature>
<evidence type="ECO:0000256" key="4">
    <source>
        <dbReference type="ARBA" id="ARBA00023319"/>
    </source>
</evidence>
<keyword evidence="3" id="KW-1015">Disulfide bond</keyword>
<keyword evidence="4" id="KW-0393">Immunoglobulin domain</keyword>
<dbReference type="Pfam" id="PF07679">
    <property type="entry name" value="I-set"/>
    <property type="match status" value="1"/>
</dbReference>
<dbReference type="Pfam" id="PF07686">
    <property type="entry name" value="V-set"/>
    <property type="match status" value="1"/>
</dbReference>
<gene>
    <name evidence="7" type="ORF">BIW11_13777</name>
</gene>
<evidence type="ECO:0000256" key="1">
    <source>
        <dbReference type="ARBA" id="ARBA00022729"/>
    </source>
</evidence>
<dbReference type="PANTHER" id="PTHR12231">
    <property type="entry name" value="CTX-RELATED TYPE I TRANSMEMBRANE PROTEIN"/>
    <property type="match status" value="1"/>
</dbReference>
<feature type="signal peptide" evidence="5">
    <location>
        <begin position="1"/>
        <end position="21"/>
    </location>
</feature>